<sequence length="392" mass="44240">MFDQIKDGLQDMFIKHDPKMLNNIYGSQAVTPYWVADMEFPVANAITEELRRLVDRGIYAYEFNSRGVLEALVAWYGKRNNLSLNADSFIQVPGVLTGISLLLQALTEPEEGVLIQVPAYHQFDNVISRVNRKVVRNPLVINNGKYEIDFNDLEKKLCSENIKVMLLCNPHNPTGRVWTVDELQRLVDIAEKHQVYIISDEIHSDIVYSGHHFNSIVSLAYDKSIALLGSPAKTFGMHSISNGYIYTENQAVFSKVDALASAMYLDHGNALSTFATIAAYEKGEQWVDDLLTYLEATVGWIEDFIKEELPQVRMFKPEGTYQIWFDFSGLGLNDEELKSLVFHKAGMGLTPGSWFGAGSDQFLRMNIASPLARIQDSFERLGIEVNRHLSAS</sequence>
<dbReference type="InterPro" id="IPR051798">
    <property type="entry name" value="Class-II_PLP-Dep_Aminotrans"/>
</dbReference>
<dbReference type="AlphaFoldDB" id="A0A081K5T4"/>
<dbReference type="InterPro" id="IPR004839">
    <property type="entry name" value="Aminotransferase_I/II_large"/>
</dbReference>
<dbReference type="InterPro" id="IPR027619">
    <property type="entry name" value="C-S_lyase_PatB-like"/>
</dbReference>
<keyword evidence="8" id="KW-1185">Reference proteome</keyword>
<keyword evidence="7" id="KW-0032">Aminotransferase</keyword>
<gene>
    <name evidence="7" type="ORF">GV64_01035</name>
</gene>
<comment type="cofactor">
    <cofactor evidence="1">
        <name>pyridoxal 5'-phosphate</name>
        <dbReference type="ChEBI" id="CHEBI:597326"/>
    </cofactor>
</comment>
<dbReference type="CDD" id="cd00609">
    <property type="entry name" value="AAT_like"/>
    <property type="match status" value="1"/>
</dbReference>
<dbReference type="EMBL" id="JOJP01000001">
    <property type="protein sequence ID" value="KEI69510.1"/>
    <property type="molecule type" value="Genomic_DNA"/>
</dbReference>
<dbReference type="GO" id="GO:0008483">
    <property type="term" value="F:transaminase activity"/>
    <property type="evidence" value="ECO:0007669"/>
    <property type="project" value="UniProtKB-KW"/>
</dbReference>
<evidence type="ECO:0000313" key="8">
    <source>
        <dbReference type="Proteomes" id="UP000027997"/>
    </source>
</evidence>
<dbReference type="eggNOG" id="COG1168">
    <property type="taxonomic scope" value="Bacteria"/>
</dbReference>
<evidence type="ECO:0000259" key="6">
    <source>
        <dbReference type="Pfam" id="PF00155"/>
    </source>
</evidence>
<dbReference type="EC" id="4.4.1.13" evidence="2"/>
<dbReference type="GO" id="GO:0047804">
    <property type="term" value="F:cysteine-S-conjugate beta-lyase activity"/>
    <property type="evidence" value="ECO:0007669"/>
    <property type="project" value="UniProtKB-EC"/>
</dbReference>
<evidence type="ECO:0000256" key="5">
    <source>
        <dbReference type="ARBA" id="ARBA00037974"/>
    </source>
</evidence>
<dbReference type="InterPro" id="IPR015421">
    <property type="entry name" value="PyrdxlP-dep_Trfase_major"/>
</dbReference>
<comment type="similarity">
    <text evidence="5">Belongs to the class-II pyridoxal-phosphate-dependent aminotransferase family. MalY/PatB cystathionine beta-lyase subfamily.</text>
</comment>
<name>A0A081K5T4_9GAMM</name>
<organism evidence="7 8">
    <name type="scientific">Endozoicomonas elysicola</name>
    <dbReference type="NCBI Taxonomy" id="305900"/>
    <lineage>
        <taxon>Bacteria</taxon>
        <taxon>Pseudomonadati</taxon>
        <taxon>Pseudomonadota</taxon>
        <taxon>Gammaproteobacteria</taxon>
        <taxon>Oceanospirillales</taxon>
        <taxon>Endozoicomonadaceae</taxon>
        <taxon>Endozoicomonas</taxon>
    </lineage>
</organism>
<dbReference type="Gene3D" id="3.90.1150.10">
    <property type="entry name" value="Aspartate Aminotransferase, domain 1"/>
    <property type="match status" value="1"/>
</dbReference>
<evidence type="ECO:0000313" key="7">
    <source>
        <dbReference type="EMBL" id="KEI69510.1"/>
    </source>
</evidence>
<keyword evidence="4" id="KW-0456">Lyase</keyword>
<comment type="caution">
    <text evidence="7">The sequence shown here is derived from an EMBL/GenBank/DDBJ whole genome shotgun (WGS) entry which is preliminary data.</text>
</comment>
<proteinExistence type="inferred from homology"/>
<accession>A0A081K5T4</accession>
<protein>
    <recommendedName>
        <fullName evidence="2">cysteine-S-conjugate beta-lyase</fullName>
        <ecNumber evidence="2">4.4.1.13</ecNumber>
    </recommendedName>
</protein>
<dbReference type="Pfam" id="PF00155">
    <property type="entry name" value="Aminotran_1_2"/>
    <property type="match status" value="1"/>
</dbReference>
<dbReference type="GO" id="GO:0030170">
    <property type="term" value="F:pyridoxal phosphate binding"/>
    <property type="evidence" value="ECO:0007669"/>
    <property type="project" value="InterPro"/>
</dbReference>
<evidence type="ECO:0000256" key="1">
    <source>
        <dbReference type="ARBA" id="ARBA00001933"/>
    </source>
</evidence>
<evidence type="ECO:0000256" key="2">
    <source>
        <dbReference type="ARBA" id="ARBA00012224"/>
    </source>
</evidence>
<dbReference type="SUPFAM" id="SSF53383">
    <property type="entry name" value="PLP-dependent transferases"/>
    <property type="match status" value="1"/>
</dbReference>
<evidence type="ECO:0000256" key="3">
    <source>
        <dbReference type="ARBA" id="ARBA00022898"/>
    </source>
</evidence>
<reference evidence="7 8" key="1">
    <citation type="submission" date="2014-06" db="EMBL/GenBank/DDBJ databases">
        <title>Whole Genome Sequences of Three Symbiotic Endozoicomonas Bacteria.</title>
        <authorList>
            <person name="Neave M.J."/>
            <person name="Apprill A."/>
            <person name="Voolstra C.R."/>
        </authorList>
    </citation>
    <scope>NUCLEOTIDE SEQUENCE [LARGE SCALE GENOMIC DNA]</scope>
    <source>
        <strain evidence="7 8">DSM 22380</strain>
    </source>
</reference>
<dbReference type="InterPro" id="IPR015424">
    <property type="entry name" value="PyrdxlP-dep_Trfase"/>
</dbReference>
<keyword evidence="7" id="KW-0808">Transferase</keyword>
<dbReference type="Gene3D" id="3.40.640.10">
    <property type="entry name" value="Type I PLP-dependent aspartate aminotransferase-like (Major domain)"/>
    <property type="match status" value="1"/>
</dbReference>
<dbReference type="InterPro" id="IPR015422">
    <property type="entry name" value="PyrdxlP-dep_Trfase_small"/>
</dbReference>
<dbReference type="Proteomes" id="UP000027997">
    <property type="component" value="Unassembled WGS sequence"/>
</dbReference>
<feature type="domain" description="Aminotransferase class I/classII large" evidence="6">
    <location>
        <begin position="69"/>
        <end position="369"/>
    </location>
</feature>
<dbReference type="STRING" id="305900.GV64_01035"/>
<dbReference type="NCBIfam" id="TIGR04350">
    <property type="entry name" value="C_S_lyase_PatB"/>
    <property type="match status" value="1"/>
</dbReference>
<evidence type="ECO:0000256" key="4">
    <source>
        <dbReference type="ARBA" id="ARBA00023239"/>
    </source>
</evidence>
<dbReference type="PANTHER" id="PTHR43525">
    <property type="entry name" value="PROTEIN MALY"/>
    <property type="match status" value="1"/>
</dbReference>
<keyword evidence="3" id="KW-0663">Pyridoxal phosphate</keyword>
<dbReference type="PANTHER" id="PTHR43525:SF1">
    <property type="entry name" value="PROTEIN MALY"/>
    <property type="match status" value="1"/>
</dbReference>